<evidence type="ECO:0000256" key="2">
    <source>
        <dbReference type="ARBA" id="ARBA00005695"/>
    </source>
</evidence>
<evidence type="ECO:0000256" key="3">
    <source>
        <dbReference type="ARBA" id="ARBA00022448"/>
    </source>
</evidence>
<evidence type="ECO:0000256" key="4">
    <source>
        <dbReference type="ARBA" id="ARBA00022729"/>
    </source>
</evidence>
<evidence type="ECO:0000313" key="7">
    <source>
        <dbReference type="EMBL" id="MCU5776873.1"/>
    </source>
</evidence>
<dbReference type="SUPFAM" id="SSF53850">
    <property type="entry name" value="Periplasmic binding protein-like II"/>
    <property type="match status" value="1"/>
</dbReference>
<dbReference type="GO" id="GO:0015833">
    <property type="term" value="P:peptide transport"/>
    <property type="evidence" value="ECO:0007669"/>
    <property type="project" value="TreeGrafter"/>
</dbReference>
<organism evidence="7 8">
    <name type="scientific">Winslowiella arboricola</name>
    <dbReference type="NCBI Taxonomy" id="2978220"/>
    <lineage>
        <taxon>Bacteria</taxon>
        <taxon>Pseudomonadati</taxon>
        <taxon>Pseudomonadota</taxon>
        <taxon>Gammaproteobacteria</taxon>
        <taxon>Enterobacterales</taxon>
        <taxon>Erwiniaceae</taxon>
        <taxon>Winslowiella</taxon>
    </lineage>
</organism>
<dbReference type="PROSITE" id="PS51318">
    <property type="entry name" value="TAT"/>
    <property type="match status" value="1"/>
</dbReference>
<feature type="signal peptide" evidence="5">
    <location>
        <begin position="1"/>
        <end position="29"/>
    </location>
</feature>
<name>A0A9J6PEZ6_9GAMM</name>
<proteinExistence type="inferred from homology"/>
<dbReference type="GO" id="GO:0043190">
    <property type="term" value="C:ATP-binding cassette (ABC) transporter complex"/>
    <property type="evidence" value="ECO:0007669"/>
    <property type="project" value="InterPro"/>
</dbReference>
<reference evidence="7" key="1">
    <citation type="submission" date="2022-09" db="EMBL/GenBank/DDBJ databases">
        <title>Winslowiella arboricola sp. nov., isolated from bleeding cankers on broadleaf hosts.</title>
        <authorList>
            <person name="Brady C."/>
            <person name="Kaur S."/>
            <person name="Crampton B."/>
            <person name="Maddock D."/>
            <person name="Arnold D."/>
            <person name="Denman S."/>
        </authorList>
    </citation>
    <scope>NUCLEOTIDE SEQUENCE</scope>
    <source>
        <strain evidence="7">BAC 15a-03b</strain>
    </source>
</reference>
<dbReference type="InterPro" id="IPR006311">
    <property type="entry name" value="TAT_signal"/>
</dbReference>
<dbReference type="PANTHER" id="PTHR30290">
    <property type="entry name" value="PERIPLASMIC BINDING COMPONENT OF ABC TRANSPORTER"/>
    <property type="match status" value="1"/>
</dbReference>
<gene>
    <name evidence="7" type="ORF">N5923_05090</name>
</gene>
<dbReference type="PIRSF" id="PIRSF002741">
    <property type="entry name" value="MppA"/>
    <property type="match status" value="1"/>
</dbReference>
<keyword evidence="3" id="KW-0813">Transport</keyword>
<keyword evidence="4 5" id="KW-0732">Signal</keyword>
<evidence type="ECO:0000259" key="6">
    <source>
        <dbReference type="Pfam" id="PF00496"/>
    </source>
</evidence>
<dbReference type="PANTHER" id="PTHR30290:SF10">
    <property type="entry name" value="PERIPLASMIC OLIGOPEPTIDE-BINDING PROTEIN-RELATED"/>
    <property type="match status" value="1"/>
</dbReference>
<dbReference type="Proteomes" id="UP001064262">
    <property type="component" value="Unassembled WGS sequence"/>
</dbReference>
<dbReference type="EMBL" id="JAODIM010000037">
    <property type="protein sequence ID" value="MCU5776873.1"/>
    <property type="molecule type" value="Genomic_DNA"/>
</dbReference>
<comment type="similarity">
    <text evidence="2">Belongs to the bacterial solute-binding protein 5 family.</text>
</comment>
<dbReference type="Gene3D" id="3.10.105.10">
    <property type="entry name" value="Dipeptide-binding Protein, Domain 3"/>
    <property type="match status" value="1"/>
</dbReference>
<comment type="caution">
    <text evidence="7">The sequence shown here is derived from an EMBL/GenBank/DDBJ whole genome shotgun (WGS) entry which is preliminary data.</text>
</comment>
<evidence type="ECO:0000256" key="5">
    <source>
        <dbReference type="SAM" id="SignalP"/>
    </source>
</evidence>
<comment type="subcellular location">
    <subcellularLocation>
        <location evidence="1">Cell envelope</location>
    </subcellularLocation>
</comment>
<feature type="chain" id="PRO_5039943835" evidence="5">
    <location>
        <begin position="30"/>
        <end position="533"/>
    </location>
</feature>
<accession>A0A9J6PEZ6</accession>
<dbReference type="InterPro" id="IPR039424">
    <property type="entry name" value="SBP_5"/>
</dbReference>
<dbReference type="GO" id="GO:1904680">
    <property type="term" value="F:peptide transmembrane transporter activity"/>
    <property type="evidence" value="ECO:0007669"/>
    <property type="project" value="TreeGrafter"/>
</dbReference>
<dbReference type="AlphaFoldDB" id="A0A9J6PEZ6"/>
<keyword evidence="8" id="KW-1185">Reference proteome</keyword>
<dbReference type="Pfam" id="PF00496">
    <property type="entry name" value="SBP_bac_5"/>
    <property type="match status" value="1"/>
</dbReference>
<dbReference type="Gene3D" id="3.90.76.10">
    <property type="entry name" value="Dipeptide-binding Protein, Domain 1"/>
    <property type="match status" value="1"/>
</dbReference>
<evidence type="ECO:0000256" key="1">
    <source>
        <dbReference type="ARBA" id="ARBA00004196"/>
    </source>
</evidence>
<feature type="domain" description="Solute-binding protein family 5" evidence="6">
    <location>
        <begin position="79"/>
        <end position="446"/>
    </location>
</feature>
<dbReference type="InterPro" id="IPR000914">
    <property type="entry name" value="SBP_5_dom"/>
</dbReference>
<protein>
    <submittedName>
        <fullName evidence="7">ABC transporter substrate-binding protein</fullName>
    </submittedName>
</protein>
<dbReference type="CDD" id="cd08512">
    <property type="entry name" value="PBP2_NikA_DppA_OppA_like_7"/>
    <property type="match status" value="1"/>
</dbReference>
<dbReference type="GO" id="GO:0030288">
    <property type="term" value="C:outer membrane-bounded periplasmic space"/>
    <property type="evidence" value="ECO:0007669"/>
    <property type="project" value="UniProtKB-ARBA"/>
</dbReference>
<dbReference type="Gene3D" id="3.40.190.10">
    <property type="entry name" value="Periplasmic binding protein-like II"/>
    <property type="match status" value="1"/>
</dbReference>
<dbReference type="RefSeq" id="WP_267143477.1">
    <property type="nucleotide sequence ID" value="NZ_JAODIL010000077.1"/>
</dbReference>
<sequence>MVTRRRFLAGCSAVPFLSYLSLNSSSAFAATPASMLVMAMQIDNMTSLDPAESFEAIGSEVTGNLYQRLVMPNPEKPSEIRGELAKSWEVSSDGKTFTFHLDPSVKFSDGSPLTAEDAAFSLQRVVKLDKSPAFIINQFGFTKDNVEQMIVAKDASTLVLNLAEPAAETFLLYCLSAPVGSVVQKKAALANQQAGDLGNGWMKQQSAGSGPFTLRAWKASESIILEKNPHSPSKSTTKRVIIKHITDPSAQLLMLQKGDVDIARDLTTEQLKPLQGDKNFNVYKTDVSTIMLMSCNTTNEHLQKPQVWQALKWAIDYNSIQQNILPLTHKVHQSFLPSGFPAALDDQPFKVDAAKAKALLAEAGYADGFEITLDHYSAQPYPDIAQALQTQLGAVGIKVSLISSENRQVLTKMRARTHQLALTAWGADYFDPNSNTEAFCVNTDNSSGARNRTLAWRCGWSDDAFNKMTVAALHEADPAKRIALYEQIQREHREKSPFIEMMQDVKNIACGKNITGVHMTVLRDNPFEQVKKA</sequence>
<evidence type="ECO:0000313" key="8">
    <source>
        <dbReference type="Proteomes" id="UP001064262"/>
    </source>
</evidence>
<dbReference type="InterPro" id="IPR030678">
    <property type="entry name" value="Peptide/Ni-bd"/>
</dbReference>